<accession>A0ABP6SY11</accession>
<gene>
    <name evidence="1" type="ORF">GCM10020369_30320</name>
</gene>
<sequence length="262" mass="28451">MNMPKRARRLAERERRAERHAALVVERTGDPNEALTAAAERSGDEYLIALVRAAVEVGYFVTEENERLYSVQEVEDYEAALSRHLDQAPCDPCAEYCAEATEQLYEIISALVAGTAGATAARSILELPERVSEEADDEAGAAAYTAVLRCALVLLFAARRAGIDEVDLRDATAWVDGALGREYARLAAVVAIPVCSVKDPVAQQELYGKSGELTVGDLLDTLGDEVVPAMIWLAAGLVATVGDRYVHWLRQVVLESLEDDDS</sequence>
<proteinExistence type="predicted"/>
<keyword evidence="2" id="KW-1185">Reference proteome</keyword>
<dbReference type="EMBL" id="BAAAYN010000018">
    <property type="protein sequence ID" value="GAA3387517.1"/>
    <property type="molecule type" value="Genomic_DNA"/>
</dbReference>
<organism evidence="1 2">
    <name type="scientific">Cryptosporangium minutisporangium</name>
    <dbReference type="NCBI Taxonomy" id="113569"/>
    <lineage>
        <taxon>Bacteria</taxon>
        <taxon>Bacillati</taxon>
        <taxon>Actinomycetota</taxon>
        <taxon>Actinomycetes</taxon>
        <taxon>Cryptosporangiales</taxon>
        <taxon>Cryptosporangiaceae</taxon>
        <taxon>Cryptosporangium</taxon>
    </lineage>
</organism>
<reference evidence="2" key="1">
    <citation type="journal article" date="2019" name="Int. J. Syst. Evol. Microbiol.">
        <title>The Global Catalogue of Microorganisms (GCM) 10K type strain sequencing project: providing services to taxonomists for standard genome sequencing and annotation.</title>
        <authorList>
            <consortium name="The Broad Institute Genomics Platform"/>
            <consortium name="The Broad Institute Genome Sequencing Center for Infectious Disease"/>
            <person name="Wu L."/>
            <person name="Ma J."/>
        </authorList>
    </citation>
    <scope>NUCLEOTIDE SEQUENCE [LARGE SCALE GENOMIC DNA]</scope>
    <source>
        <strain evidence="2">JCM 9458</strain>
    </source>
</reference>
<dbReference type="RefSeq" id="WP_345728729.1">
    <property type="nucleotide sequence ID" value="NZ_BAAAYN010000018.1"/>
</dbReference>
<protein>
    <submittedName>
        <fullName evidence="1">Uncharacterized protein</fullName>
    </submittedName>
</protein>
<name>A0ABP6SY11_9ACTN</name>
<evidence type="ECO:0000313" key="1">
    <source>
        <dbReference type="EMBL" id="GAA3387517.1"/>
    </source>
</evidence>
<dbReference type="Proteomes" id="UP001501676">
    <property type="component" value="Unassembled WGS sequence"/>
</dbReference>
<evidence type="ECO:0000313" key="2">
    <source>
        <dbReference type="Proteomes" id="UP001501676"/>
    </source>
</evidence>
<comment type="caution">
    <text evidence="1">The sequence shown here is derived from an EMBL/GenBank/DDBJ whole genome shotgun (WGS) entry which is preliminary data.</text>
</comment>